<dbReference type="Proteomes" id="UP000029518">
    <property type="component" value="Chromosome"/>
</dbReference>
<keyword evidence="2" id="KW-0812">Transmembrane</keyword>
<feature type="transmembrane region" description="Helical" evidence="2">
    <location>
        <begin position="52"/>
        <end position="74"/>
    </location>
</feature>
<organism evidence="4 5">
    <name type="scientific">Paenibacillus borealis</name>
    <dbReference type="NCBI Taxonomy" id="160799"/>
    <lineage>
        <taxon>Bacteria</taxon>
        <taxon>Bacillati</taxon>
        <taxon>Bacillota</taxon>
        <taxon>Bacilli</taxon>
        <taxon>Bacillales</taxon>
        <taxon>Paenibacillaceae</taxon>
        <taxon>Paenibacillus</taxon>
    </lineage>
</organism>
<dbReference type="HOGENOM" id="CLU_044208_1_0_9"/>
<dbReference type="RefSeq" id="WP_042210435.1">
    <property type="nucleotide sequence ID" value="NZ_CP009285.1"/>
</dbReference>
<keyword evidence="2" id="KW-0472">Membrane</keyword>
<feature type="domain" description="VTT" evidence="3">
    <location>
        <begin position="32"/>
        <end position="157"/>
    </location>
</feature>
<name>A0A089L5M7_PAEBO</name>
<evidence type="ECO:0000259" key="3">
    <source>
        <dbReference type="Pfam" id="PF09335"/>
    </source>
</evidence>
<dbReference type="OrthoDB" id="9782291at2"/>
<protein>
    <submittedName>
        <fullName evidence="4">Alkaline phosphatase</fullName>
    </submittedName>
</protein>
<accession>A0A089L5M7</accession>
<feature type="transmembrane region" description="Helical" evidence="2">
    <location>
        <begin position="140"/>
        <end position="161"/>
    </location>
</feature>
<dbReference type="PANTHER" id="PTHR42709">
    <property type="entry name" value="ALKALINE PHOSPHATASE LIKE PROTEIN"/>
    <property type="match status" value="1"/>
</dbReference>
<dbReference type="EMBL" id="CP009285">
    <property type="protein sequence ID" value="AIQ56097.1"/>
    <property type="molecule type" value="Genomic_DNA"/>
</dbReference>
<proteinExistence type="inferred from homology"/>
<comment type="similarity">
    <text evidence="1">Belongs to the DedA family.</text>
</comment>
<dbReference type="InterPro" id="IPR032816">
    <property type="entry name" value="VTT_dom"/>
</dbReference>
<dbReference type="InterPro" id="IPR051311">
    <property type="entry name" value="DedA_domain"/>
</dbReference>
<dbReference type="PANTHER" id="PTHR42709:SF9">
    <property type="entry name" value="ALKALINE PHOSPHATASE LIKE PROTEIN"/>
    <property type="match status" value="1"/>
</dbReference>
<reference evidence="4" key="1">
    <citation type="submission" date="2014-08" db="EMBL/GenBank/DDBJ databases">
        <title>Comparative genomics of the Paenibacillus odorifer group.</title>
        <authorList>
            <person name="den Bakker H.C."/>
            <person name="Tsai Y.-C.Y.-C."/>
            <person name="Martin N."/>
            <person name="Korlach J."/>
            <person name="Wiedmann M."/>
        </authorList>
    </citation>
    <scope>NUCLEOTIDE SEQUENCE [LARGE SCALE GENOMIC DNA]</scope>
    <source>
        <strain evidence="4">DSM 13188</strain>
    </source>
</reference>
<dbReference type="GO" id="GO:0005886">
    <property type="term" value="C:plasma membrane"/>
    <property type="evidence" value="ECO:0007669"/>
    <property type="project" value="TreeGrafter"/>
</dbReference>
<evidence type="ECO:0000313" key="4">
    <source>
        <dbReference type="EMBL" id="AIQ56097.1"/>
    </source>
</evidence>
<sequence length="230" mass="26225">MEMLKWIQELFASYGYSVLFLGLLLEFIALPFPGETTMAFAGFLSYTGRLDFFTLVVVAFAGTTVGMTITYFIGLKLGLPFIQRYGKWFMFSPAKLEKTQRWFERYGSVLISIGYFVPGVRHFTGYFAGIIALPFRKFAMYAYGGALFWVLLFLGIGKIFGPQWMGIFHLMETYALWIALIAAVIAALIVMYRYRNAIRLRLSRRKAAAPLEAEVNVKVKVKVKETSKSR</sequence>
<gene>
    <name evidence="4" type="ORF">PBOR_03315</name>
</gene>
<evidence type="ECO:0000313" key="5">
    <source>
        <dbReference type="Proteomes" id="UP000029518"/>
    </source>
</evidence>
<keyword evidence="5" id="KW-1185">Reference proteome</keyword>
<dbReference type="Pfam" id="PF09335">
    <property type="entry name" value="VTT_dom"/>
    <property type="match status" value="1"/>
</dbReference>
<feature type="transmembrane region" description="Helical" evidence="2">
    <location>
        <begin position="12"/>
        <end position="32"/>
    </location>
</feature>
<keyword evidence="2" id="KW-1133">Transmembrane helix</keyword>
<evidence type="ECO:0000256" key="2">
    <source>
        <dbReference type="SAM" id="Phobius"/>
    </source>
</evidence>
<feature type="transmembrane region" description="Helical" evidence="2">
    <location>
        <begin position="173"/>
        <end position="194"/>
    </location>
</feature>
<dbReference type="AlphaFoldDB" id="A0A089L5M7"/>
<evidence type="ECO:0000256" key="1">
    <source>
        <dbReference type="ARBA" id="ARBA00010792"/>
    </source>
</evidence>
<dbReference type="KEGG" id="pbd:PBOR_03315"/>